<evidence type="ECO:0000256" key="1">
    <source>
        <dbReference type="ARBA" id="ARBA00008040"/>
    </source>
</evidence>
<dbReference type="GO" id="GO:0016020">
    <property type="term" value="C:membrane"/>
    <property type="evidence" value="ECO:0007669"/>
    <property type="project" value="InterPro"/>
</dbReference>
<keyword evidence="2 5" id="KW-0285">Flavoprotein</keyword>
<gene>
    <name evidence="7" type="ORF">HMPREF0202_01308</name>
</gene>
<dbReference type="InterPro" id="IPR007329">
    <property type="entry name" value="FMN-bd"/>
</dbReference>
<dbReference type="HOGENOM" id="CLU_011398_4_0_0"/>
<evidence type="ECO:0000256" key="2">
    <source>
        <dbReference type="ARBA" id="ARBA00022630"/>
    </source>
</evidence>
<dbReference type="Proteomes" id="UP000017081">
    <property type="component" value="Unassembled WGS sequence"/>
</dbReference>
<dbReference type="SUPFAM" id="SSF56425">
    <property type="entry name" value="Succinate dehydrogenase/fumarate reductase flavoprotein, catalytic domain"/>
    <property type="match status" value="1"/>
</dbReference>
<protein>
    <recommendedName>
        <fullName evidence="5">Urocanate reductase</fullName>
        <ecNumber evidence="5">1.3.99.33</ecNumber>
    </recommendedName>
</protein>
<dbReference type="InterPro" id="IPR010960">
    <property type="entry name" value="Flavocytochrome_c"/>
</dbReference>
<comment type="cofactor">
    <cofactor evidence="5">
        <name>FMN</name>
        <dbReference type="ChEBI" id="CHEBI:58210"/>
    </cofactor>
    <text evidence="5">Binds 1 or 2 FMN covalently per subunit.</text>
</comment>
<comment type="caution">
    <text evidence="7">The sequence shown here is derived from an EMBL/GenBank/DDBJ whole genome shotgun (WGS) entry which is preliminary data.</text>
</comment>
<comment type="cofactor">
    <cofactor evidence="5">
        <name>FAD</name>
        <dbReference type="ChEBI" id="CHEBI:57692"/>
    </cofactor>
    <text evidence="5">Binds 1 FAD per subunit.</text>
</comment>
<evidence type="ECO:0000256" key="3">
    <source>
        <dbReference type="ARBA" id="ARBA00022827"/>
    </source>
</evidence>
<evidence type="ECO:0000256" key="4">
    <source>
        <dbReference type="ARBA" id="ARBA00023002"/>
    </source>
</evidence>
<keyword evidence="4 5" id="KW-0560">Oxidoreductase</keyword>
<organism evidence="7 8">
    <name type="scientific">Cetobacterium somerae ATCC BAA-474</name>
    <dbReference type="NCBI Taxonomy" id="1319815"/>
    <lineage>
        <taxon>Bacteria</taxon>
        <taxon>Fusobacteriati</taxon>
        <taxon>Fusobacteriota</taxon>
        <taxon>Fusobacteriia</taxon>
        <taxon>Fusobacteriales</taxon>
        <taxon>Fusobacteriaceae</taxon>
        <taxon>Cetobacterium</taxon>
    </lineage>
</organism>
<dbReference type="GO" id="GO:0010181">
    <property type="term" value="F:FMN binding"/>
    <property type="evidence" value="ECO:0007669"/>
    <property type="project" value="InterPro"/>
</dbReference>
<evidence type="ECO:0000313" key="7">
    <source>
        <dbReference type="EMBL" id="ERT68776.1"/>
    </source>
</evidence>
<dbReference type="Pfam" id="PF04205">
    <property type="entry name" value="FMN_bind"/>
    <property type="match status" value="1"/>
</dbReference>
<dbReference type="PANTHER" id="PTHR43400:SF7">
    <property type="entry name" value="FAD-DEPENDENT OXIDOREDUCTASE 2 FAD BINDING DOMAIN-CONTAINING PROTEIN"/>
    <property type="match status" value="1"/>
</dbReference>
<dbReference type="STRING" id="1319815.HMPREF0202_01308"/>
<name>U7VBA9_9FUSO</name>
<dbReference type="PANTHER" id="PTHR43400">
    <property type="entry name" value="FUMARATE REDUCTASE"/>
    <property type="match status" value="1"/>
</dbReference>
<dbReference type="EMBL" id="AXZF01000047">
    <property type="protein sequence ID" value="ERT68776.1"/>
    <property type="molecule type" value="Genomic_DNA"/>
</dbReference>
<dbReference type="Gene3D" id="3.90.700.10">
    <property type="entry name" value="Succinate dehydrogenase/fumarate reductase flavoprotein, catalytic domain"/>
    <property type="match status" value="1"/>
</dbReference>
<dbReference type="GO" id="GO:0016491">
    <property type="term" value="F:oxidoreductase activity"/>
    <property type="evidence" value="ECO:0007669"/>
    <property type="project" value="UniProtKB-KW"/>
</dbReference>
<dbReference type="InterPro" id="IPR050315">
    <property type="entry name" value="FAD-oxidoreductase_2"/>
</dbReference>
<keyword evidence="3 5" id="KW-0274">FAD</keyword>
<evidence type="ECO:0000313" key="8">
    <source>
        <dbReference type="Proteomes" id="UP000017081"/>
    </source>
</evidence>
<evidence type="ECO:0000259" key="6">
    <source>
        <dbReference type="SMART" id="SM00900"/>
    </source>
</evidence>
<dbReference type="AlphaFoldDB" id="U7VBA9"/>
<dbReference type="Gene3D" id="3.90.1010.20">
    <property type="match status" value="1"/>
</dbReference>
<proteinExistence type="inferred from homology"/>
<dbReference type="InterPro" id="IPR027477">
    <property type="entry name" value="Succ_DH/fumarate_Rdtase_cat_sf"/>
</dbReference>
<comment type="similarity">
    <text evidence="1 5">Belongs to the FAD-dependent oxidoreductase 2 family. FRD/SDH subfamily.</text>
</comment>
<accession>U7VBA9</accession>
<comment type="catalytic activity">
    <reaction evidence="5">
        <text>dihydrourocanate + A = urocanate + AH2</text>
        <dbReference type="Rhea" id="RHEA:36059"/>
        <dbReference type="ChEBI" id="CHEBI:13193"/>
        <dbReference type="ChEBI" id="CHEBI:17499"/>
        <dbReference type="ChEBI" id="CHEBI:27247"/>
        <dbReference type="ChEBI" id="CHEBI:72991"/>
        <dbReference type="EC" id="1.3.99.33"/>
    </reaction>
</comment>
<dbReference type="NCBIfam" id="TIGR01813">
    <property type="entry name" value="flavo_cyto_c"/>
    <property type="match status" value="1"/>
</dbReference>
<dbReference type="Gene3D" id="3.50.50.60">
    <property type="entry name" value="FAD/NAD(P)-binding domain"/>
    <property type="match status" value="1"/>
</dbReference>
<dbReference type="eggNOG" id="COG1053">
    <property type="taxonomic scope" value="Bacteria"/>
</dbReference>
<dbReference type="InterPro" id="IPR003953">
    <property type="entry name" value="FAD-dep_OxRdtase_2_FAD-bd"/>
</dbReference>
<dbReference type="InterPro" id="IPR036188">
    <property type="entry name" value="FAD/NAD-bd_sf"/>
</dbReference>
<dbReference type="SMART" id="SM00900">
    <property type="entry name" value="FMN_bind"/>
    <property type="match status" value="1"/>
</dbReference>
<dbReference type="Pfam" id="PF00890">
    <property type="entry name" value="FAD_binding_2"/>
    <property type="match status" value="1"/>
</dbReference>
<keyword evidence="8" id="KW-1185">Reference proteome</keyword>
<reference evidence="7 8" key="1">
    <citation type="submission" date="2013-08" db="EMBL/GenBank/DDBJ databases">
        <authorList>
            <person name="Weinstock G."/>
            <person name="Sodergren E."/>
            <person name="Wylie T."/>
            <person name="Fulton L."/>
            <person name="Fulton R."/>
            <person name="Fronick C."/>
            <person name="O'Laughlin M."/>
            <person name="Godfrey J."/>
            <person name="Miner T."/>
            <person name="Herter B."/>
            <person name="Appelbaum E."/>
            <person name="Cordes M."/>
            <person name="Lek S."/>
            <person name="Wollam A."/>
            <person name="Pepin K.H."/>
            <person name="Palsikar V.B."/>
            <person name="Mitreva M."/>
            <person name="Wilson R.K."/>
        </authorList>
    </citation>
    <scope>NUCLEOTIDE SEQUENCE [LARGE SCALE GENOMIC DNA]</scope>
    <source>
        <strain evidence="7 8">ATCC BAA-474</strain>
    </source>
</reference>
<dbReference type="PATRIC" id="fig|1319815.3.peg.1260"/>
<feature type="domain" description="FMN-binding" evidence="6">
    <location>
        <begin position="24"/>
        <end position="98"/>
    </location>
</feature>
<dbReference type="SUPFAM" id="SSF51905">
    <property type="entry name" value="FAD/NAD(P)-binding domain"/>
    <property type="match status" value="1"/>
</dbReference>
<dbReference type="EC" id="1.3.99.33" evidence="5"/>
<evidence type="ECO:0000256" key="5">
    <source>
        <dbReference type="RuleBase" id="RU366062"/>
    </source>
</evidence>
<sequence length="577" mass="62168">MVVMGNLSMGENFKEGTYLGSANGYKGEIKVEVKLSKDKIEDIKVISNTDTPIISDAPVNIIPKKVLQTQGLGVDVVAGATGTSRGVIAAINNAIKFSGYKTDLRRVKETKEKFTDKVVEHKDDVVVIGAGGAGLIAAIEAKLNGANVTVIEKMAFPGGNTLISGAEYAAPENWVQKKEGLKDSKDQFFNDTMKGGDNESNPNLVRVLADNALDGAVWLKDYVNVVFEDRQMFFGGHSVKRSLVPNGASGVEVIGKLMAKAKELGIPVYLEMNAVELITEGNRVVGVKALTPTETHNFMGKNGVIIASGGFGSNIEMRKKHDPRMDEKILSTNTTGITGDGIVMGEKVGAATTDMEFIQTYPVCDPENGALLYTGDVRLAGSAILVNKEGKRFVEELDRRDVISFAITKQTGGVGYLFWDQAQLDKTEVAVHHKGEYEALLRRGILVKADTIDEAAKHFGIDAKELKTTVEKYNEYAKNGKDLEFNKRGGLVAFTEGPYYILKNTPAIHHTMGGLVIDSKGRVLDKNGNPIEGLFAAGEVTGDIHGKNRLGSNAITDITVFGKISGENAAKNLQKVN</sequence>